<comment type="caution">
    <text evidence="3">The sequence shown here is derived from an EMBL/GenBank/DDBJ whole genome shotgun (WGS) entry which is preliminary data.</text>
</comment>
<feature type="compositionally biased region" description="Low complexity" evidence="1">
    <location>
        <begin position="66"/>
        <end position="76"/>
    </location>
</feature>
<feature type="compositionally biased region" description="Acidic residues" evidence="1">
    <location>
        <begin position="44"/>
        <end position="65"/>
    </location>
</feature>
<dbReference type="Proteomes" id="UP000224915">
    <property type="component" value="Unassembled WGS sequence"/>
</dbReference>
<sequence length="267" mass="27726">MNTVIRMPALAAASLALVLGACSSGAQEADSATEATTAETAEAATEEATEAATEEAAEGATEEATEAATEAESADAPQEGSGALSGDYHQPGETISAEEPLRVPTYTNYVDPDSEGYDPVFTEYASTYTLGEVRPGAAQDLADHLSASDLETLGGYDVHYLDFTVVLDEGPVVQETDEWVGIYTVPQFEAYDTTGLEGGTLLLPLSTFDACRAPDPGELTRTGEVSGCQIVVTEQGAPIDHLAYVGDSYMGADGDTYGPNPVTITMG</sequence>
<name>A0A2A9CWI0_9MICO</name>
<dbReference type="AlphaFoldDB" id="A0A2A9CWI0"/>
<keyword evidence="4" id="KW-1185">Reference proteome</keyword>
<feature type="region of interest" description="Disordered" evidence="1">
    <location>
        <begin position="28"/>
        <end position="114"/>
    </location>
</feature>
<organism evidence="3 4">
    <name type="scientific">Serinibacter salmoneus</name>
    <dbReference type="NCBI Taxonomy" id="556530"/>
    <lineage>
        <taxon>Bacteria</taxon>
        <taxon>Bacillati</taxon>
        <taxon>Actinomycetota</taxon>
        <taxon>Actinomycetes</taxon>
        <taxon>Micrococcales</taxon>
        <taxon>Beutenbergiaceae</taxon>
        <taxon>Serinibacter</taxon>
    </lineage>
</organism>
<evidence type="ECO:0000313" key="3">
    <source>
        <dbReference type="EMBL" id="PFG18763.1"/>
    </source>
</evidence>
<evidence type="ECO:0000313" key="4">
    <source>
        <dbReference type="Proteomes" id="UP000224915"/>
    </source>
</evidence>
<feature type="signal peptide" evidence="2">
    <location>
        <begin position="1"/>
        <end position="28"/>
    </location>
</feature>
<gene>
    <name evidence="3" type="ORF">ATL40_0306</name>
</gene>
<accession>A0A2A9CWI0</accession>
<proteinExistence type="predicted"/>
<feature type="chain" id="PRO_5013038268" evidence="2">
    <location>
        <begin position="29"/>
        <end position="267"/>
    </location>
</feature>
<evidence type="ECO:0000256" key="2">
    <source>
        <dbReference type="SAM" id="SignalP"/>
    </source>
</evidence>
<protein>
    <submittedName>
        <fullName evidence="3">Uncharacterized protein</fullName>
    </submittedName>
</protein>
<dbReference type="PROSITE" id="PS51257">
    <property type="entry name" value="PROKAR_LIPOPROTEIN"/>
    <property type="match status" value="1"/>
</dbReference>
<evidence type="ECO:0000256" key="1">
    <source>
        <dbReference type="SAM" id="MobiDB-lite"/>
    </source>
</evidence>
<dbReference type="EMBL" id="PDJD01000001">
    <property type="protein sequence ID" value="PFG18763.1"/>
    <property type="molecule type" value="Genomic_DNA"/>
</dbReference>
<reference evidence="3 4" key="1">
    <citation type="submission" date="2017-10" db="EMBL/GenBank/DDBJ databases">
        <title>Sequencing the genomes of 1000 actinobacteria strains.</title>
        <authorList>
            <person name="Klenk H.-P."/>
        </authorList>
    </citation>
    <scope>NUCLEOTIDE SEQUENCE [LARGE SCALE GENOMIC DNA]</scope>
    <source>
        <strain evidence="3 4">DSM 21801</strain>
    </source>
</reference>
<keyword evidence="2" id="KW-0732">Signal</keyword>
<feature type="compositionally biased region" description="Low complexity" evidence="1">
    <location>
        <begin position="28"/>
        <end position="43"/>
    </location>
</feature>